<dbReference type="EMBL" id="CAXAMN010028373">
    <property type="protein sequence ID" value="CAK9116347.1"/>
    <property type="molecule type" value="Genomic_DNA"/>
</dbReference>
<evidence type="ECO:0000313" key="1">
    <source>
        <dbReference type="EMBL" id="CAK9116347.1"/>
    </source>
</evidence>
<proteinExistence type="predicted"/>
<comment type="caution">
    <text evidence="1">The sequence shown here is derived from an EMBL/GenBank/DDBJ whole genome shotgun (WGS) entry which is preliminary data.</text>
</comment>
<organism evidence="1 2">
    <name type="scientific">Durusdinium trenchii</name>
    <dbReference type="NCBI Taxonomy" id="1381693"/>
    <lineage>
        <taxon>Eukaryota</taxon>
        <taxon>Sar</taxon>
        <taxon>Alveolata</taxon>
        <taxon>Dinophyceae</taxon>
        <taxon>Suessiales</taxon>
        <taxon>Symbiodiniaceae</taxon>
        <taxon>Durusdinium</taxon>
    </lineage>
</organism>
<dbReference type="Proteomes" id="UP001642484">
    <property type="component" value="Unassembled WGS sequence"/>
</dbReference>
<accession>A0ABP0SV94</accession>
<reference evidence="1 2" key="1">
    <citation type="submission" date="2024-02" db="EMBL/GenBank/DDBJ databases">
        <authorList>
            <person name="Chen Y."/>
            <person name="Shah S."/>
            <person name="Dougan E. K."/>
            <person name="Thang M."/>
            <person name="Chan C."/>
        </authorList>
    </citation>
    <scope>NUCLEOTIDE SEQUENCE [LARGE SCALE GENOMIC DNA]</scope>
</reference>
<evidence type="ECO:0000313" key="2">
    <source>
        <dbReference type="Proteomes" id="UP001642484"/>
    </source>
</evidence>
<name>A0ABP0SV94_9DINO</name>
<protein>
    <submittedName>
        <fullName evidence="1">Uncharacterized protein</fullName>
    </submittedName>
</protein>
<keyword evidence="2" id="KW-1185">Reference proteome</keyword>
<gene>
    <name evidence="1" type="ORF">CCMP2556_LOCUS53957</name>
</gene>
<sequence length="150" mass="16423">MVEKAAPNHSTCQPPHATIIKIQVVVRRVPSIDAIVRRQSHPKDFTLGTSRHPTRATLLAMSSTVAISGSLQKLSLAIAVPALMDQVDPILQFDEDAASSWRGGQPALPGAQAPIDRGNRELISRTLDFRLKVAKKPGNLVAKYCQKQRW</sequence>